<dbReference type="PANTHER" id="PTHR33096:SF1">
    <property type="entry name" value="CXC1-LIKE CYSTEINE CLUSTER ASSOCIATED WITH KDZ TRANSPOSASES DOMAIN-CONTAINING PROTEIN"/>
    <property type="match status" value="1"/>
</dbReference>
<reference evidence="3 4" key="1">
    <citation type="submission" date="2013-12" db="EMBL/GenBank/DDBJ databases">
        <authorList>
            <person name="Cubeta M."/>
            <person name="Pakala S."/>
            <person name="Fedorova N."/>
            <person name="Thomas E."/>
            <person name="Dean R."/>
            <person name="Jabaji S."/>
            <person name="Neate S."/>
            <person name="Toda T."/>
            <person name="Tavantzis S."/>
            <person name="Vilgalys R."/>
            <person name="Bharathan N."/>
            <person name="Pakala S."/>
            <person name="Losada L.S."/>
            <person name="Zafar N."/>
            <person name="Nierman W."/>
        </authorList>
    </citation>
    <scope>NUCLEOTIDE SEQUENCE [LARGE SCALE GENOMIC DNA]</scope>
    <source>
        <strain evidence="3 4">123E</strain>
    </source>
</reference>
<dbReference type="Pfam" id="PF18758">
    <property type="entry name" value="KDZ"/>
    <property type="match status" value="1"/>
</dbReference>
<dbReference type="OrthoDB" id="3251205at2759"/>
<evidence type="ECO:0000256" key="2">
    <source>
        <dbReference type="SAM" id="MobiDB-lite"/>
    </source>
</evidence>
<keyword evidence="1" id="KW-0175">Coiled coil</keyword>
<feature type="coiled-coil region" evidence="1">
    <location>
        <begin position="454"/>
        <end position="481"/>
    </location>
</feature>
<dbReference type="PANTHER" id="PTHR33096">
    <property type="entry name" value="CXC2 DOMAIN-CONTAINING PROTEIN"/>
    <property type="match status" value="1"/>
</dbReference>
<evidence type="ECO:0000313" key="4">
    <source>
        <dbReference type="Proteomes" id="UP000027456"/>
    </source>
</evidence>
<keyword evidence="4" id="KW-1185">Reference proteome</keyword>
<dbReference type="STRING" id="1423351.A0A074SBY2"/>
<feature type="compositionally biased region" description="Polar residues" evidence="2">
    <location>
        <begin position="715"/>
        <end position="724"/>
    </location>
</feature>
<evidence type="ECO:0000313" key="3">
    <source>
        <dbReference type="EMBL" id="KEP47532.1"/>
    </source>
</evidence>
<dbReference type="InterPro" id="IPR040521">
    <property type="entry name" value="KDZ"/>
</dbReference>
<organism evidence="3 4">
    <name type="scientific">Rhizoctonia solani 123E</name>
    <dbReference type="NCBI Taxonomy" id="1423351"/>
    <lineage>
        <taxon>Eukaryota</taxon>
        <taxon>Fungi</taxon>
        <taxon>Dikarya</taxon>
        <taxon>Basidiomycota</taxon>
        <taxon>Agaricomycotina</taxon>
        <taxon>Agaricomycetes</taxon>
        <taxon>Cantharellales</taxon>
        <taxon>Ceratobasidiaceae</taxon>
        <taxon>Rhizoctonia</taxon>
    </lineage>
</organism>
<evidence type="ECO:0000256" key="1">
    <source>
        <dbReference type="SAM" id="Coils"/>
    </source>
</evidence>
<protein>
    <recommendedName>
        <fullName evidence="5">CxC1-like cysteine cluster associated with KDZ transposases domain-containing protein</fullName>
    </recommendedName>
</protein>
<proteinExistence type="predicted"/>
<evidence type="ECO:0008006" key="5">
    <source>
        <dbReference type="Google" id="ProtNLM"/>
    </source>
</evidence>
<feature type="non-terminal residue" evidence="3">
    <location>
        <position position="1"/>
    </location>
</feature>
<accession>A0A074SBY2</accession>
<feature type="region of interest" description="Disordered" evidence="2">
    <location>
        <begin position="715"/>
        <end position="737"/>
    </location>
</feature>
<sequence>RYNRTFTSLSTETPTVVTLARHGYFSPTPSTPSCAIHVTVLKFCAALRRHASTVSIQGIAAALCEIHNVPYSRHLRTQLSTALDVYLAVVRLVDLRLAKALGRSDRDWQMANACSACSYRLVNEPKLKFSMLLTCDGNDSLKRVANASIVDRRTLDHGYFLSSDYVDQFANEVPRKSTNDTGVNVLSSCEQRWKNARADDYDKKIVVFDETGVFAVSCRHGFVLLLEDMRQSGELAKYPLAAVNKLCEVFGDDLLIGYDIGCTFGGTAERSLKIGPVVRKHNTQFIVGSFHGYAHNRKCQLKNHPLNVVGAGLESFEENETLFSSTNTVARTTRHATPFHRRQLIVLHVSGWDFDRRCSLGKTLKTRYNNALKISGTLPQELLKLDPTKNDEDWHSLFEQECKYFDSLSKPSEESDFGMRYVKCLQHIDMYRDHPTVKDTPTEHQYQRKIETQTRKLEAKRRSAAEQLSAIQAEVAQMEQEHAINPRWTPECDEWKVAVQREASEGYYQALRRLELLVVQRLGYKARKQITKALYRREKAIHTALNEYNNAACRIDPPRPQIDFKELSEYAYLADFDLLKFSEHGVRDAAWSQPTNRRGIQLWQKIQRAQEEIVRLNVEISRVRTHIRDEEDYISTQYTILRSTNPTLASILLTRMNMMKQVNQRINNDLASIAKLKGFSGSLDFGIRAGSEAPQMEGMETPDVDVLGSFEGISLNSPQPQEINTPGYHSEDEDEGELLDEAQGELIAMEKLCQTCQTQ</sequence>
<dbReference type="EMBL" id="AZST01000715">
    <property type="protein sequence ID" value="KEP47532.1"/>
    <property type="molecule type" value="Genomic_DNA"/>
</dbReference>
<dbReference type="AlphaFoldDB" id="A0A074SBY2"/>
<name>A0A074SBY2_9AGAM</name>
<comment type="caution">
    <text evidence="3">The sequence shown here is derived from an EMBL/GenBank/DDBJ whole genome shotgun (WGS) entry which is preliminary data.</text>
</comment>
<gene>
    <name evidence="3" type="ORF">V565_152300</name>
</gene>
<dbReference type="Proteomes" id="UP000027456">
    <property type="component" value="Unassembled WGS sequence"/>
</dbReference>
<dbReference type="HOGENOM" id="CLU_013084_2_1_1"/>